<reference evidence="1 2" key="1">
    <citation type="submission" date="2018-07" db="EMBL/GenBank/DDBJ databases">
        <title>Genomic Encyclopedia of Type Strains, Phase IV (KMG-IV): sequencing the most valuable type-strain genomes for metagenomic binning, comparative biology and taxonomic classification.</title>
        <authorList>
            <person name="Goeker M."/>
        </authorList>
    </citation>
    <scope>NUCLEOTIDE SEQUENCE [LARGE SCALE GENOMIC DNA]</scope>
    <source>
        <strain evidence="1 2">DSM 21634</strain>
    </source>
</reference>
<dbReference type="RefSeq" id="WP_245966064.1">
    <property type="nucleotide sequence ID" value="NZ_QPJK01000020.1"/>
</dbReference>
<keyword evidence="2" id="KW-1185">Reference proteome</keyword>
<name>A0A368X9T6_9BURK</name>
<comment type="caution">
    <text evidence="1">The sequence shown here is derived from an EMBL/GenBank/DDBJ whole genome shotgun (WGS) entry which is preliminary data.</text>
</comment>
<proteinExistence type="predicted"/>
<organism evidence="1 2">
    <name type="scientific">Pseudorhodoferax soli</name>
    <dbReference type="NCBI Taxonomy" id="545864"/>
    <lineage>
        <taxon>Bacteria</taxon>
        <taxon>Pseudomonadati</taxon>
        <taxon>Pseudomonadota</taxon>
        <taxon>Betaproteobacteria</taxon>
        <taxon>Burkholderiales</taxon>
        <taxon>Comamonadaceae</taxon>
    </lineage>
</organism>
<evidence type="ECO:0000313" key="2">
    <source>
        <dbReference type="Proteomes" id="UP000252884"/>
    </source>
</evidence>
<sequence length="68" mass="7932">MSRGVDPRLMELLNSASSLQLFELSTVIERLLADPRRIIAVRVNLHLGQTVRFLDWRDSSLRRARCWP</sequence>
<dbReference type="EMBL" id="QPJK01000020">
    <property type="protein sequence ID" value="RCW63207.1"/>
    <property type="molecule type" value="Genomic_DNA"/>
</dbReference>
<dbReference type="Proteomes" id="UP000252884">
    <property type="component" value="Unassembled WGS sequence"/>
</dbReference>
<accession>A0A368X9T6</accession>
<evidence type="ECO:0000313" key="1">
    <source>
        <dbReference type="EMBL" id="RCW63207.1"/>
    </source>
</evidence>
<protein>
    <submittedName>
        <fullName evidence="1">Uncharacterized protein</fullName>
    </submittedName>
</protein>
<dbReference type="AlphaFoldDB" id="A0A368X9T6"/>
<gene>
    <name evidence="1" type="ORF">DES41_12031</name>
</gene>